<evidence type="ECO:0000259" key="2">
    <source>
        <dbReference type="Pfam" id="PF07589"/>
    </source>
</evidence>
<feature type="domain" description="Ice-binding protein C-terminal" evidence="2">
    <location>
        <begin position="163"/>
        <end position="185"/>
    </location>
</feature>
<feature type="chain" id="PRO_5016046692" evidence="1">
    <location>
        <begin position="27"/>
        <end position="187"/>
    </location>
</feature>
<dbReference type="AlphaFoldDB" id="A0A2W5FB69"/>
<accession>A0A2W5FB69</accession>
<dbReference type="EMBL" id="QFOD01000016">
    <property type="protein sequence ID" value="PZP29936.1"/>
    <property type="molecule type" value="Genomic_DNA"/>
</dbReference>
<gene>
    <name evidence="3" type="ORF">DI603_16090</name>
</gene>
<protein>
    <submittedName>
        <fullName evidence="3">PEP-CTERM sorting domain-containing protein</fullName>
    </submittedName>
</protein>
<comment type="caution">
    <text evidence="3">The sequence shown here is derived from an EMBL/GenBank/DDBJ whole genome shotgun (WGS) entry which is preliminary data.</text>
</comment>
<evidence type="ECO:0000313" key="3">
    <source>
        <dbReference type="EMBL" id="PZP29936.1"/>
    </source>
</evidence>
<feature type="signal peptide" evidence="1">
    <location>
        <begin position="1"/>
        <end position="26"/>
    </location>
</feature>
<dbReference type="NCBIfam" id="TIGR02595">
    <property type="entry name" value="PEP_CTERM"/>
    <property type="match status" value="1"/>
</dbReference>
<sequence>MHPMNWFCKVPAAVLAATLLSGVAHADGFSGYYAPANWSVTNATASSGVIDTSGAPSFITLISANNSTGLRSDTYYGIAAAASGVFSFDWSYTSVDDPGADSALFFVGSTSNYYLLSYTSGTSGHIDAAVNAGDQIGFNIYSSDSAWGSGTLTITNFSAPLAAVPEPASYALMAAGLLALGLRRRKA</sequence>
<proteinExistence type="predicted"/>
<dbReference type="Proteomes" id="UP000249633">
    <property type="component" value="Unassembled WGS sequence"/>
</dbReference>
<keyword evidence="1" id="KW-0732">Signal</keyword>
<evidence type="ECO:0000313" key="4">
    <source>
        <dbReference type="Proteomes" id="UP000249633"/>
    </source>
</evidence>
<evidence type="ECO:0000256" key="1">
    <source>
        <dbReference type="SAM" id="SignalP"/>
    </source>
</evidence>
<reference evidence="3 4" key="1">
    <citation type="submission" date="2017-08" db="EMBL/GenBank/DDBJ databases">
        <title>Infants hospitalized years apart are colonized by the same room-sourced microbial strains.</title>
        <authorList>
            <person name="Brooks B."/>
            <person name="Olm M.R."/>
            <person name="Firek B.A."/>
            <person name="Baker R."/>
            <person name="Thomas B.C."/>
            <person name="Morowitz M.J."/>
            <person name="Banfield J.F."/>
        </authorList>
    </citation>
    <scope>NUCLEOTIDE SEQUENCE [LARGE SCALE GENOMIC DNA]</scope>
    <source>
        <strain evidence="3">S2_012_000_R2_81</strain>
    </source>
</reference>
<dbReference type="Pfam" id="PF07589">
    <property type="entry name" value="PEP-CTERM"/>
    <property type="match status" value="1"/>
</dbReference>
<name>A0A2W5FB69_9BURK</name>
<organism evidence="3 4">
    <name type="scientific">Roseateles depolymerans</name>
    <dbReference type="NCBI Taxonomy" id="76731"/>
    <lineage>
        <taxon>Bacteria</taxon>
        <taxon>Pseudomonadati</taxon>
        <taxon>Pseudomonadota</taxon>
        <taxon>Betaproteobacteria</taxon>
        <taxon>Burkholderiales</taxon>
        <taxon>Sphaerotilaceae</taxon>
        <taxon>Roseateles</taxon>
    </lineage>
</organism>
<dbReference type="InterPro" id="IPR013424">
    <property type="entry name" value="Ice-binding_C"/>
</dbReference>